<gene>
    <name evidence="3" type="ORF">NCTC12475_01158</name>
</gene>
<organism evidence="3 4">
    <name type="scientific">Campylobacter sputorum subsp. sputorum</name>
    <dbReference type="NCBI Taxonomy" id="32024"/>
    <lineage>
        <taxon>Bacteria</taxon>
        <taxon>Pseudomonadati</taxon>
        <taxon>Campylobacterota</taxon>
        <taxon>Epsilonproteobacteria</taxon>
        <taxon>Campylobacterales</taxon>
        <taxon>Campylobacteraceae</taxon>
        <taxon>Campylobacter</taxon>
    </lineage>
</organism>
<dbReference type="Pfam" id="PF02470">
    <property type="entry name" value="MlaD"/>
    <property type="match status" value="1"/>
</dbReference>
<dbReference type="PANTHER" id="PTHR36698:SF2">
    <property type="entry name" value="MCE_MLAD DOMAIN-CONTAINING PROTEIN"/>
    <property type="match status" value="1"/>
</dbReference>
<dbReference type="AlphaFoldDB" id="A0A381DJY8"/>
<evidence type="ECO:0000313" key="4">
    <source>
        <dbReference type="Proteomes" id="UP000254920"/>
    </source>
</evidence>
<name>A0A381DJY8_9BACT</name>
<evidence type="ECO:0000313" key="3">
    <source>
        <dbReference type="EMBL" id="SUX10945.1"/>
    </source>
</evidence>
<keyword evidence="4" id="KW-1185">Reference proteome</keyword>
<sequence>MENKNSYTIVGVFFVVCVFCISMFLLWMNARGNEDVYRSYYIQTQVLPNGIKDGSEVKFIGVPAGFVKRIYFSNLQNATIEIEVLVNDGLPIKKDSTAVVESQGITGISYINISKGSDEAESFKENEKAVIALTPGLIDKITSRADMLYENLINAFNSISLVLNDDNAKKINSILTTLNSSISNLGSKENIEKLNSIINSLNMIANNFENESSAMNGFFTRATKTVDSIDRLIYNINHTLAQFNTNQILIRQRIESDDYNLRAIAFPTLNQTTNTMIEFQDVLKEIKSMLFRLEDDPYKFFFKNTQKED</sequence>
<dbReference type="GeneID" id="93089816"/>
<proteinExistence type="predicted"/>
<reference evidence="3 4" key="1">
    <citation type="submission" date="2018-06" db="EMBL/GenBank/DDBJ databases">
        <authorList>
            <consortium name="Pathogen Informatics"/>
            <person name="Doyle S."/>
        </authorList>
    </citation>
    <scope>NUCLEOTIDE SEQUENCE [LARGE SCALE GENOMIC DNA]</scope>
    <source>
        <strain evidence="3 4">NCTC12475</strain>
    </source>
</reference>
<feature type="transmembrane region" description="Helical" evidence="1">
    <location>
        <begin position="6"/>
        <end position="28"/>
    </location>
</feature>
<dbReference type="EMBL" id="UFVD01000001">
    <property type="protein sequence ID" value="SUX10945.1"/>
    <property type="molecule type" value="Genomic_DNA"/>
</dbReference>
<dbReference type="STRING" id="32024.GCA_000788295_01394"/>
<dbReference type="RefSeq" id="WP_089181734.1">
    <property type="nucleotide sequence ID" value="NZ_CP043427.1"/>
</dbReference>
<accession>A0A381DJY8</accession>
<evidence type="ECO:0000259" key="2">
    <source>
        <dbReference type="Pfam" id="PF02470"/>
    </source>
</evidence>
<dbReference type="PANTHER" id="PTHR36698">
    <property type="entry name" value="BLL5892 PROTEIN"/>
    <property type="match status" value="1"/>
</dbReference>
<dbReference type="Proteomes" id="UP000254920">
    <property type="component" value="Unassembled WGS sequence"/>
</dbReference>
<dbReference type="OrthoDB" id="5372112at2"/>
<keyword evidence="1" id="KW-0472">Membrane</keyword>
<evidence type="ECO:0000256" key="1">
    <source>
        <dbReference type="SAM" id="Phobius"/>
    </source>
</evidence>
<dbReference type="InterPro" id="IPR003399">
    <property type="entry name" value="Mce/MlaD"/>
</dbReference>
<keyword evidence="1" id="KW-1133">Transmembrane helix</keyword>
<keyword evidence="1" id="KW-0812">Transmembrane</keyword>
<feature type="domain" description="Mce/MlaD" evidence="2">
    <location>
        <begin position="49"/>
        <end position="116"/>
    </location>
</feature>
<protein>
    <submittedName>
        <fullName evidence="3">Putative ABC transport system periplasmic substrate-binding protein</fullName>
    </submittedName>
</protein>